<reference evidence="5" key="3">
    <citation type="submission" date="2016-08" db="EMBL/GenBank/DDBJ databases">
        <title>Sequencing, assembly and comparative genomics of S. aureofaciens ATCC 10762.</title>
        <authorList>
            <person name="Gradnigo J.S."/>
            <person name="Johnson N."/>
            <person name="Somerville G.A."/>
        </authorList>
    </citation>
    <scope>NUCLEOTIDE SEQUENCE [LARGE SCALE GENOMIC DNA]</scope>
    <source>
        <strain evidence="5">ATCC 10762 / DSM 40127 / CCM 3239 / JCM 4008 / LMG 5968 / NBRC 12843 / NCIMB 8234 / A-377</strain>
    </source>
</reference>
<evidence type="ECO:0000313" key="3">
    <source>
        <dbReference type="EMBL" id="GGV03417.1"/>
    </source>
</evidence>
<keyword evidence="1" id="KW-0175">Coiled coil</keyword>
<evidence type="ECO:0000313" key="4">
    <source>
        <dbReference type="EMBL" id="OEV38851.1"/>
    </source>
</evidence>
<dbReference type="EMBL" id="BMUB01000030">
    <property type="protein sequence ID" value="GGV03417.1"/>
    <property type="molecule type" value="Genomic_DNA"/>
</dbReference>
<dbReference type="KEGG" id="kau:B6264_22235"/>
<dbReference type="GeneID" id="97489654"/>
<dbReference type="PANTHER" id="PTHR40032:SF1">
    <property type="entry name" value="EXPORTED PROTEIN"/>
    <property type="match status" value="1"/>
</dbReference>
<reference evidence="3" key="1">
    <citation type="journal article" date="2014" name="Int. J. Syst. Evol. Microbiol.">
        <title>Complete genome sequence of Corynebacterium casei LMG S-19264T (=DSM 44701T), isolated from a smear-ripened cheese.</title>
        <authorList>
            <consortium name="US DOE Joint Genome Institute (JGI-PGF)"/>
            <person name="Walter F."/>
            <person name="Albersmeier A."/>
            <person name="Kalinowski J."/>
            <person name="Ruckert C."/>
        </authorList>
    </citation>
    <scope>NUCLEOTIDE SEQUENCE</scope>
    <source>
        <strain evidence="3">JCM 4434</strain>
    </source>
</reference>
<dbReference type="Pfam" id="PF12671">
    <property type="entry name" value="Amidase_6"/>
    <property type="match status" value="1"/>
</dbReference>
<accession>A0A8H9I190</accession>
<dbReference type="RefSeq" id="WP_030556341.1">
    <property type="nucleotide sequence ID" value="NZ_BMUB01000030.1"/>
</dbReference>
<dbReference type="PANTHER" id="PTHR40032">
    <property type="entry name" value="EXPORTED PROTEIN-RELATED"/>
    <property type="match status" value="1"/>
</dbReference>
<dbReference type="EMBL" id="JPRF03000012">
    <property type="protein sequence ID" value="OEV38851.1"/>
    <property type="molecule type" value="Genomic_DNA"/>
</dbReference>
<name>A0A1E7NDR4_KITAU</name>
<proteinExistence type="predicted"/>
<sequence length="420" mass="45855">MNIAALRAARSIDVDAAANSWLALSKQAWQAVNDIHANGVDPLKENWKDRVGEAAGRKLEEHARILEAGADIMRGVVMVLDALSATITRAKLTMNSALDLAKQYGLTVDETTGTVRSASGGADASTDNAVQEINAMLQEALREAAQADKLAAAELRKLAAATCETDPRKALDALQREASQTELAMYTGGIPSGEDPRLVADWWKALTDNQRKQLMLSDPVTLANLPGIPDDVKVGLRGGPNAKYDRVKTVQWALDHWDDTSIDVFGDNCTNFASEALRQGGLRAKGDGLWGWRGDDTWGRSEDAGGDWLSQRVDYSKSWAGAQNMHDFLMRHGSEEVPPDQVKPGDIVYYEEDSDQDDQDKKGAVHHTAVVTAVTPDGDIRYTQHSGGQKNASVGGRIDAFQEQRGHQKLHFVRVNPDWY</sequence>
<keyword evidence="5" id="KW-1185">Reference proteome</keyword>
<organism evidence="4 5">
    <name type="scientific">Kitasatospora aureofaciens</name>
    <name type="common">Streptomyces aureofaciens</name>
    <dbReference type="NCBI Taxonomy" id="1894"/>
    <lineage>
        <taxon>Bacteria</taxon>
        <taxon>Bacillati</taxon>
        <taxon>Actinomycetota</taxon>
        <taxon>Actinomycetes</taxon>
        <taxon>Kitasatosporales</taxon>
        <taxon>Streptomycetaceae</taxon>
        <taxon>Kitasatospora</taxon>
    </lineage>
</organism>
<reference evidence="3" key="5">
    <citation type="submission" date="2020-09" db="EMBL/GenBank/DDBJ databases">
        <authorList>
            <person name="Sun Q."/>
            <person name="Ohkuma M."/>
        </authorList>
    </citation>
    <scope>NUCLEOTIDE SEQUENCE</scope>
    <source>
        <strain evidence="3">JCM 4434</strain>
    </source>
</reference>
<dbReference type="AlphaFoldDB" id="A0A1E7NDR4"/>
<evidence type="ECO:0000256" key="1">
    <source>
        <dbReference type="SAM" id="Coils"/>
    </source>
</evidence>
<comment type="caution">
    <text evidence="4">The sequence shown here is derived from an EMBL/GenBank/DDBJ whole genome shotgun (WGS) entry which is preliminary data.</text>
</comment>
<evidence type="ECO:0000313" key="5">
    <source>
        <dbReference type="Proteomes" id="UP000037395"/>
    </source>
</evidence>
<feature type="domain" description="Putative amidase" evidence="2">
    <location>
        <begin position="243"/>
        <end position="388"/>
    </location>
</feature>
<accession>A0A1E7NDR4</accession>
<dbReference type="InterPro" id="IPR024301">
    <property type="entry name" value="Amidase_6"/>
</dbReference>
<protein>
    <recommendedName>
        <fullName evidence="2">Putative amidase domain-containing protein</fullName>
    </recommendedName>
</protein>
<evidence type="ECO:0000259" key="2">
    <source>
        <dbReference type="Pfam" id="PF12671"/>
    </source>
</evidence>
<feature type="coiled-coil region" evidence="1">
    <location>
        <begin position="130"/>
        <end position="157"/>
    </location>
</feature>
<gene>
    <name evidence="3" type="ORF">GCM10010502_67550</name>
    <name evidence="4" type="ORF">HS99_0019500</name>
</gene>
<dbReference type="Proteomes" id="UP000037395">
    <property type="component" value="Unassembled WGS sequence"/>
</dbReference>
<dbReference type="Proteomes" id="UP000610124">
    <property type="component" value="Unassembled WGS sequence"/>
</dbReference>
<reference evidence="4" key="4">
    <citation type="submission" date="2016-08" db="EMBL/GenBank/DDBJ databases">
        <title>Sequencing, Assembly and Comparative Genomics of S. aureofaciens ATCC 10762.</title>
        <authorList>
            <person name="Gradnigo J.S."/>
            <person name="Johnson N."/>
            <person name="Somerville G.A."/>
        </authorList>
    </citation>
    <scope>NUCLEOTIDE SEQUENCE [LARGE SCALE GENOMIC DNA]</scope>
    <source>
        <strain evidence="4">ATCC 10762</strain>
    </source>
</reference>
<reference evidence="4 5" key="2">
    <citation type="submission" date="2014-07" db="EMBL/GenBank/DDBJ databases">
        <authorList>
            <person name="Zhang J.E."/>
            <person name="Yang H."/>
            <person name="Guo J."/>
            <person name="Deng Z."/>
            <person name="Luo H."/>
            <person name="Luo M."/>
            <person name="Zhao B."/>
        </authorList>
    </citation>
    <scope>NUCLEOTIDE SEQUENCE [LARGE SCALE GENOMIC DNA]</scope>
    <source>
        <strain evidence="4">ATCC 10762</strain>
        <strain evidence="5">ATCC 10762 / DSM 40127 / CCM 3239 / JCM 4008 / LMG 5968 / NBRC 12843 / NCIMB 8234 / A-377</strain>
    </source>
</reference>